<evidence type="ECO:0000256" key="2">
    <source>
        <dbReference type="ARBA" id="ARBA00022649"/>
    </source>
</evidence>
<dbReference type="KEGG" id="mcad:Pan265_07210"/>
<feature type="domain" description="N-acetyltransferase" evidence="6">
    <location>
        <begin position="1"/>
        <end position="157"/>
    </location>
</feature>
<dbReference type="InterPro" id="IPR000182">
    <property type="entry name" value="GNAT_dom"/>
</dbReference>
<reference evidence="7 8" key="1">
    <citation type="submission" date="2019-02" db="EMBL/GenBank/DDBJ databases">
        <title>Deep-cultivation of Planctomycetes and their phenomic and genomic characterization uncovers novel biology.</title>
        <authorList>
            <person name="Wiegand S."/>
            <person name="Jogler M."/>
            <person name="Boedeker C."/>
            <person name="Pinto D."/>
            <person name="Vollmers J."/>
            <person name="Rivas-Marin E."/>
            <person name="Kohn T."/>
            <person name="Peeters S.H."/>
            <person name="Heuer A."/>
            <person name="Rast P."/>
            <person name="Oberbeckmann S."/>
            <person name="Bunk B."/>
            <person name="Jeske O."/>
            <person name="Meyerdierks A."/>
            <person name="Storesund J.E."/>
            <person name="Kallscheuer N."/>
            <person name="Luecker S."/>
            <person name="Lage O.M."/>
            <person name="Pohl T."/>
            <person name="Merkel B.J."/>
            <person name="Hornburger P."/>
            <person name="Mueller R.-W."/>
            <person name="Bruemmer F."/>
            <person name="Labrenz M."/>
            <person name="Spormann A.M."/>
            <person name="Op den Camp H."/>
            <person name="Overmann J."/>
            <person name="Amann R."/>
            <person name="Jetten M.S.M."/>
            <person name="Mascher T."/>
            <person name="Medema M.H."/>
            <person name="Devos D.P."/>
            <person name="Kaster A.-K."/>
            <person name="Ovreas L."/>
            <person name="Rohde M."/>
            <person name="Galperin M.Y."/>
            <person name="Jogler C."/>
        </authorList>
    </citation>
    <scope>NUCLEOTIDE SEQUENCE [LARGE SCALE GENOMIC DNA]</scope>
    <source>
        <strain evidence="7 8">Pan265</strain>
    </source>
</reference>
<gene>
    <name evidence="7" type="ORF">Pan265_07210</name>
</gene>
<keyword evidence="4" id="KW-0012">Acyltransferase</keyword>
<proteinExistence type="predicted"/>
<evidence type="ECO:0000313" key="7">
    <source>
        <dbReference type="EMBL" id="QDU70880.1"/>
    </source>
</evidence>
<keyword evidence="3" id="KW-0808">Transferase</keyword>
<evidence type="ECO:0000256" key="5">
    <source>
        <dbReference type="ARBA" id="ARBA00049880"/>
    </source>
</evidence>
<protein>
    <recommendedName>
        <fullName evidence="6">N-acetyltransferase domain-containing protein</fullName>
    </recommendedName>
</protein>
<comment type="catalytic activity">
    <reaction evidence="5">
        <text>glycyl-tRNA(Gly) + acetyl-CoA = N-acetylglycyl-tRNA(Gly) + CoA + H(+)</text>
        <dbReference type="Rhea" id="RHEA:81867"/>
        <dbReference type="Rhea" id="RHEA-COMP:9683"/>
        <dbReference type="Rhea" id="RHEA-COMP:19766"/>
        <dbReference type="ChEBI" id="CHEBI:15378"/>
        <dbReference type="ChEBI" id="CHEBI:57287"/>
        <dbReference type="ChEBI" id="CHEBI:57288"/>
        <dbReference type="ChEBI" id="CHEBI:78522"/>
        <dbReference type="ChEBI" id="CHEBI:232036"/>
    </reaction>
</comment>
<dbReference type="RefSeq" id="WP_145445020.1">
    <property type="nucleotide sequence ID" value="NZ_CP036280.1"/>
</dbReference>
<dbReference type="PROSITE" id="PS51186">
    <property type="entry name" value="GNAT"/>
    <property type="match status" value="1"/>
</dbReference>
<accession>A0A518BV70</accession>
<name>A0A518BV70_9BACT</name>
<evidence type="ECO:0000256" key="4">
    <source>
        <dbReference type="ARBA" id="ARBA00023315"/>
    </source>
</evidence>
<dbReference type="AlphaFoldDB" id="A0A518BV70"/>
<evidence type="ECO:0000313" key="8">
    <source>
        <dbReference type="Proteomes" id="UP000320386"/>
    </source>
</evidence>
<evidence type="ECO:0000259" key="6">
    <source>
        <dbReference type="PROSITE" id="PS51186"/>
    </source>
</evidence>
<organism evidence="7 8">
    <name type="scientific">Mucisphaera calidilacus</name>
    <dbReference type="NCBI Taxonomy" id="2527982"/>
    <lineage>
        <taxon>Bacteria</taxon>
        <taxon>Pseudomonadati</taxon>
        <taxon>Planctomycetota</taxon>
        <taxon>Phycisphaerae</taxon>
        <taxon>Phycisphaerales</taxon>
        <taxon>Phycisphaeraceae</taxon>
        <taxon>Mucisphaera</taxon>
    </lineage>
</organism>
<dbReference type="Gene3D" id="3.40.630.30">
    <property type="match status" value="1"/>
</dbReference>
<evidence type="ECO:0000256" key="3">
    <source>
        <dbReference type="ARBA" id="ARBA00022679"/>
    </source>
</evidence>
<keyword evidence="2" id="KW-1277">Toxin-antitoxin system</keyword>
<dbReference type="GO" id="GO:0016747">
    <property type="term" value="F:acyltransferase activity, transferring groups other than amino-acyl groups"/>
    <property type="evidence" value="ECO:0007669"/>
    <property type="project" value="InterPro"/>
</dbReference>
<evidence type="ECO:0000256" key="1">
    <source>
        <dbReference type="ARBA" id="ARBA00022491"/>
    </source>
</evidence>
<dbReference type="PANTHER" id="PTHR36449:SF1">
    <property type="entry name" value="ACETYLTRANSFERASE"/>
    <property type="match status" value="1"/>
</dbReference>
<dbReference type="InterPro" id="IPR016181">
    <property type="entry name" value="Acyl_CoA_acyltransferase"/>
</dbReference>
<dbReference type="Pfam" id="PF13508">
    <property type="entry name" value="Acetyltransf_7"/>
    <property type="match status" value="1"/>
</dbReference>
<dbReference type="Proteomes" id="UP000320386">
    <property type="component" value="Chromosome"/>
</dbReference>
<dbReference type="OrthoDB" id="9799147at2"/>
<sequence>MIIEPYASHDRSAFDCGHPDLNTYAARHLGQYERNRLAKHWVAVEQPNGPITGFYAISQHALDTQSLPHRIRKRLPRHPVPCSLLGRLAVDRRHQGRHLGEILLFHAFSTVLRASREIGTFALIVDAVDDNAANFYTRYGLVPLEHNPLRLMILTQTLLQHMTA</sequence>
<dbReference type="EMBL" id="CP036280">
    <property type="protein sequence ID" value="QDU70880.1"/>
    <property type="molecule type" value="Genomic_DNA"/>
</dbReference>
<dbReference type="PANTHER" id="PTHR36449">
    <property type="entry name" value="ACETYLTRANSFERASE-RELATED"/>
    <property type="match status" value="1"/>
</dbReference>
<keyword evidence="1" id="KW-0678">Repressor</keyword>
<dbReference type="SUPFAM" id="SSF55729">
    <property type="entry name" value="Acyl-CoA N-acyltransferases (Nat)"/>
    <property type="match status" value="1"/>
</dbReference>
<keyword evidence="8" id="KW-1185">Reference proteome</keyword>